<dbReference type="Gene3D" id="1.20.1070.10">
    <property type="entry name" value="Rhodopsin 7-helix transmembrane proteins"/>
    <property type="match status" value="1"/>
</dbReference>
<organism evidence="2 3">
    <name type="scientific">Mya arenaria</name>
    <name type="common">Soft-shell clam</name>
    <dbReference type="NCBI Taxonomy" id="6604"/>
    <lineage>
        <taxon>Eukaryota</taxon>
        <taxon>Metazoa</taxon>
        <taxon>Spiralia</taxon>
        <taxon>Lophotrochozoa</taxon>
        <taxon>Mollusca</taxon>
        <taxon>Bivalvia</taxon>
        <taxon>Autobranchia</taxon>
        <taxon>Heteroconchia</taxon>
        <taxon>Euheterodonta</taxon>
        <taxon>Imparidentia</taxon>
        <taxon>Neoheterodontei</taxon>
        <taxon>Myida</taxon>
        <taxon>Myoidea</taxon>
        <taxon>Myidae</taxon>
        <taxon>Mya</taxon>
    </lineage>
</organism>
<evidence type="ECO:0000313" key="2">
    <source>
        <dbReference type="EMBL" id="WAR04951.1"/>
    </source>
</evidence>
<dbReference type="EMBL" id="CP111016">
    <property type="protein sequence ID" value="WAR04951.1"/>
    <property type="molecule type" value="Genomic_DNA"/>
</dbReference>
<name>A0ABY7E8N4_MYAAR</name>
<keyword evidence="3" id="KW-1185">Reference proteome</keyword>
<feature type="transmembrane region" description="Helical" evidence="1">
    <location>
        <begin position="89"/>
        <end position="110"/>
    </location>
</feature>
<reference evidence="2" key="1">
    <citation type="submission" date="2022-11" db="EMBL/GenBank/DDBJ databases">
        <title>Centuries of genome instability and evolution in soft-shell clam transmissible cancer (bioRxiv).</title>
        <authorList>
            <person name="Hart S.F.M."/>
            <person name="Yonemitsu M.A."/>
            <person name="Giersch R.M."/>
            <person name="Beal B.F."/>
            <person name="Arriagada G."/>
            <person name="Davis B.W."/>
            <person name="Ostrander E.A."/>
            <person name="Goff S.P."/>
            <person name="Metzger M.J."/>
        </authorList>
    </citation>
    <scope>NUCLEOTIDE SEQUENCE</scope>
    <source>
        <strain evidence="2">MELC-2E11</strain>
        <tissue evidence="2">Siphon/mantle</tissue>
    </source>
</reference>
<dbReference type="SUPFAM" id="SSF81321">
    <property type="entry name" value="Family A G protein-coupled receptor-like"/>
    <property type="match status" value="1"/>
</dbReference>
<accession>A0ABY7E8N4</accession>
<proteinExistence type="predicted"/>
<protein>
    <submittedName>
        <fullName evidence="2">Uncharacterized protein</fullName>
    </submittedName>
</protein>
<keyword evidence="1" id="KW-1133">Transmembrane helix</keyword>
<gene>
    <name evidence="2" type="ORF">MAR_020320</name>
</gene>
<sequence>MCRSEDRTLLIQFVTINGNNLKNENIQVEDITSHLTIYINTHLLTGAPTANEQKMTKCSVDIKMSAEEVGIDDQLERFNNDLVVNNVPVIIFIAVVCTIGIAGNSVAFAFYRTRMSRSVNTLFLTVLSLNDLLTSFILLDIR</sequence>
<dbReference type="Proteomes" id="UP001164746">
    <property type="component" value="Chromosome 5"/>
</dbReference>
<keyword evidence="1" id="KW-0472">Membrane</keyword>
<evidence type="ECO:0000256" key="1">
    <source>
        <dbReference type="SAM" id="Phobius"/>
    </source>
</evidence>
<keyword evidence="1" id="KW-0812">Transmembrane</keyword>
<evidence type="ECO:0000313" key="3">
    <source>
        <dbReference type="Proteomes" id="UP001164746"/>
    </source>
</evidence>